<feature type="domain" description="ABC transmembrane type-2" evidence="6">
    <location>
        <begin position="117"/>
        <end position="347"/>
    </location>
</feature>
<protein>
    <recommendedName>
        <fullName evidence="6">ABC transmembrane type-2 domain-containing protein</fullName>
    </recommendedName>
</protein>
<dbReference type="InterPro" id="IPR013525">
    <property type="entry name" value="ABC2_TM"/>
</dbReference>
<evidence type="ECO:0000259" key="6">
    <source>
        <dbReference type="PROSITE" id="PS51012"/>
    </source>
</evidence>
<evidence type="ECO:0000256" key="3">
    <source>
        <dbReference type="ARBA" id="ARBA00022989"/>
    </source>
</evidence>
<feature type="transmembrane region" description="Helical" evidence="5">
    <location>
        <begin position="268"/>
        <end position="286"/>
    </location>
</feature>
<keyword evidence="2 5" id="KW-0812">Transmembrane</keyword>
<evidence type="ECO:0000256" key="5">
    <source>
        <dbReference type="SAM" id="Phobius"/>
    </source>
</evidence>
<evidence type="ECO:0000313" key="7">
    <source>
        <dbReference type="EMBL" id="CBX29856.1"/>
    </source>
</evidence>
<dbReference type="GO" id="GO:0016020">
    <property type="term" value="C:membrane"/>
    <property type="evidence" value="ECO:0007669"/>
    <property type="project" value="UniProtKB-SubCell"/>
</dbReference>
<accession>E1YH12</accession>
<proteinExistence type="predicted"/>
<evidence type="ECO:0000256" key="4">
    <source>
        <dbReference type="ARBA" id="ARBA00023136"/>
    </source>
</evidence>
<reference evidence="7" key="1">
    <citation type="journal article" date="2011" name="Environ. Microbiol.">
        <title>Genomic insights into the metabolic potential of the polycyclic aromatic hydrocarbon degrading sulfate-reducing Deltaproteobacterium N47.</title>
        <authorList>
            <person name="Bergmann F."/>
            <person name="Selesi D."/>
            <person name="Weinmaier T."/>
            <person name="Tischler P."/>
            <person name="Rattei T."/>
            <person name="Meckenstock R.U."/>
        </authorList>
    </citation>
    <scope>NUCLEOTIDE SEQUENCE</scope>
</reference>
<keyword evidence="4 5" id="KW-0472">Membrane</keyword>
<dbReference type="GO" id="GO:0140359">
    <property type="term" value="F:ABC-type transporter activity"/>
    <property type="evidence" value="ECO:0007669"/>
    <property type="project" value="InterPro"/>
</dbReference>
<feature type="transmembrane region" description="Helical" evidence="5">
    <location>
        <begin position="155"/>
        <end position="178"/>
    </location>
</feature>
<gene>
    <name evidence="7" type="ORF">N47_F15510</name>
</gene>
<sequence>MSFKRLWAMFHARNIEFFRDWSALGWNFFFPFLIVAGFGMVFGGNDYTEYKVGVFPSQYEIIHSERTDLPLRFAETRYIRFIGFKSYENGIEKLKHHKIDFLVKAGSPSHEYWVSDSSPKGYIIEKIFKSSLLPDIKNIAEKKEIKGNEIRYIDWLFPGILAMNMMFSALWGVGYVVVRYRKMGVLKRLNATPLTAFEYLSSQVLSRIFILLFTLGVVWFGCDLVFHFKVAGSYFDLFIIFFTGGICLSAYGLVIAARGFSEEFTSGVVNFISWPMMFLSEVWFSLEGSPHWIKLIAKLFPLTHMLSAARKVMNDGATLSDVSPELAVLIFMTLLSIVAGAALFSWNK</sequence>
<dbReference type="EMBL" id="FR695873">
    <property type="protein sequence ID" value="CBX29856.1"/>
    <property type="molecule type" value="Genomic_DNA"/>
</dbReference>
<dbReference type="PROSITE" id="PS51012">
    <property type="entry name" value="ABC_TM2"/>
    <property type="match status" value="1"/>
</dbReference>
<dbReference type="PANTHER" id="PTHR43027">
    <property type="entry name" value="DOXORUBICIN RESISTANCE ABC TRANSPORTER PERMEASE PROTEIN DRRC-RELATED"/>
    <property type="match status" value="1"/>
</dbReference>
<dbReference type="Pfam" id="PF12698">
    <property type="entry name" value="ABC2_membrane_3"/>
    <property type="match status" value="1"/>
</dbReference>
<dbReference type="PANTHER" id="PTHR43027:SF2">
    <property type="entry name" value="TRANSPORT PERMEASE PROTEIN"/>
    <property type="match status" value="1"/>
</dbReference>
<feature type="transmembrane region" description="Helical" evidence="5">
    <location>
        <begin position="326"/>
        <end position="346"/>
    </location>
</feature>
<dbReference type="InterPro" id="IPR047817">
    <property type="entry name" value="ABC2_TM_bact-type"/>
</dbReference>
<keyword evidence="3 5" id="KW-1133">Transmembrane helix</keyword>
<organism evidence="7">
    <name type="scientific">uncultured Desulfobacterium sp</name>
    <dbReference type="NCBI Taxonomy" id="201089"/>
    <lineage>
        <taxon>Bacteria</taxon>
        <taxon>Pseudomonadati</taxon>
        <taxon>Thermodesulfobacteriota</taxon>
        <taxon>Desulfobacteria</taxon>
        <taxon>Desulfobacterales</taxon>
        <taxon>Desulfobacteriaceae</taxon>
        <taxon>Desulfobacterium</taxon>
        <taxon>environmental samples</taxon>
    </lineage>
</organism>
<comment type="subcellular location">
    <subcellularLocation>
        <location evidence="1">Membrane</location>
        <topology evidence="1">Multi-pass membrane protein</topology>
    </subcellularLocation>
</comment>
<name>E1YH12_9BACT</name>
<feature type="transmembrane region" description="Helical" evidence="5">
    <location>
        <begin position="21"/>
        <end position="42"/>
    </location>
</feature>
<dbReference type="AlphaFoldDB" id="E1YH12"/>
<feature type="transmembrane region" description="Helical" evidence="5">
    <location>
        <begin position="234"/>
        <end position="256"/>
    </location>
</feature>
<feature type="transmembrane region" description="Helical" evidence="5">
    <location>
        <begin position="208"/>
        <end position="228"/>
    </location>
</feature>
<dbReference type="InterPro" id="IPR052902">
    <property type="entry name" value="ABC-2_transporter"/>
</dbReference>
<evidence type="ECO:0000256" key="2">
    <source>
        <dbReference type="ARBA" id="ARBA00022692"/>
    </source>
</evidence>
<evidence type="ECO:0000256" key="1">
    <source>
        <dbReference type="ARBA" id="ARBA00004141"/>
    </source>
</evidence>